<organism evidence="1 2">
    <name type="scientific">Vermiconidia calcicola</name>
    <dbReference type="NCBI Taxonomy" id="1690605"/>
    <lineage>
        <taxon>Eukaryota</taxon>
        <taxon>Fungi</taxon>
        <taxon>Dikarya</taxon>
        <taxon>Ascomycota</taxon>
        <taxon>Pezizomycotina</taxon>
        <taxon>Dothideomycetes</taxon>
        <taxon>Dothideomycetidae</taxon>
        <taxon>Mycosphaerellales</taxon>
        <taxon>Extremaceae</taxon>
        <taxon>Vermiconidia</taxon>
    </lineage>
</organism>
<gene>
    <name evidence="1" type="ORF">LTR37_018219</name>
</gene>
<reference evidence="1" key="1">
    <citation type="submission" date="2023-07" db="EMBL/GenBank/DDBJ databases">
        <title>Black Yeasts Isolated from many extreme environments.</title>
        <authorList>
            <person name="Coleine C."/>
            <person name="Stajich J.E."/>
            <person name="Selbmann L."/>
        </authorList>
    </citation>
    <scope>NUCLEOTIDE SEQUENCE</scope>
    <source>
        <strain evidence="1">CCFEE 5714</strain>
    </source>
</reference>
<accession>A0ACC3MHV7</accession>
<protein>
    <submittedName>
        <fullName evidence="1">Uncharacterized protein</fullName>
    </submittedName>
</protein>
<dbReference type="EMBL" id="JAUTXU010000249">
    <property type="protein sequence ID" value="KAK3696001.1"/>
    <property type="molecule type" value="Genomic_DNA"/>
</dbReference>
<comment type="caution">
    <text evidence="1">The sequence shown here is derived from an EMBL/GenBank/DDBJ whole genome shotgun (WGS) entry which is preliminary data.</text>
</comment>
<name>A0ACC3MHV7_9PEZI</name>
<sequence length="124" mass="13207">MQRITAAKARLPLSPFSTTRATISRPFSSTTCNRGLFSKDREDTLDPNKEPTATTAQAKDDEGSTPATQQANVMKQQGGGSQQPEKQSQSDGNTQEGRENVGIGSKKSGEKPGEEAVNPAVKKT</sequence>
<evidence type="ECO:0000313" key="1">
    <source>
        <dbReference type="EMBL" id="KAK3696001.1"/>
    </source>
</evidence>
<proteinExistence type="predicted"/>
<dbReference type="Proteomes" id="UP001281147">
    <property type="component" value="Unassembled WGS sequence"/>
</dbReference>
<keyword evidence="2" id="KW-1185">Reference proteome</keyword>
<evidence type="ECO:0000313" key="2">
    <source>
        <dbReference type="Proteomes" id="UP001281147"/>
    </source>
</evidence>